<evidence type="ECO:0000256" key="12">
    <source>
        <dbReference type="ARBA" id="ARBA00023212"/>
    </source>
</evidence>
<keyword evidence="12" id="KW-0206">Cytoskeleton</keyword>
<evidence type="ECO:0000259" key="17">
    <source>
        <dbReference type="Pfam" id="PF12780"/>
    </source>
</evidence>
<dbReference type="InterPro" id="IPR043157">
    <property type="entry name" value="Dynein_AAA1S"/>
</dbReference>
<reference evidence="21" key="1">
    <citation type="submission" date="2025-08" db="UniProtKB">
        <authorList>
            <consortium name="RefSeq"/>
        </authorList>
    </citation>
    <scope>IDENTIFICATION</scope>
</reference>
<feature type="domain" description="Dynein heavy chain ATP-binding dynein motor region" evidence="18">
    <location>
        <begin position="3227"/>
        <end position="3321"/>
    </location>
</feature>
<evidence type="ECO:0000256" key="13">
    <source>
        <dbReference type="SAM" id="Coils"/>
    </source>
</evidence>
<dbReference type="FunFam" id="3.40.50.300:FF:000996">
    <property type="entry name" value="Cytoplasmic dynein heavy chain"/>
    <property type="match status" value="1"/>
</dbReference>
<keyword evidence="11" id="KW-0505">Motor protein</keyword>
<dbReference type="Gene3D" id="1.20.140.100">
    <property type="entry name" value="Dynein heavy chain, N-terminal domain 2"/>
    <property type="match status" value="1"/>
</dbReference>
<dbReference type="OrthoDB" id="10252139at2759"/>
<dbReference type="GO" id="GO:0005938">
    <property type="term" value="C:cell cortex"/>
    <property type="evidence" value="ECO:0007669"/>
    <property type="project" value="UniProtKB-ARBA"/>
</dbReference>
<dbReference type="InterPro" id="IPR041658">
    <property type="entry name" value="AAA_lid_11"/>
</dbReference>
<dbReference type="GeneID" id="113501716"/>
<dbReference type="InterPro" id="IPR013602">
    <property type="entry name" value="Dynein_heavy_linker"/>
</dbReference>
<dbReference type="KEGG" id="tnl:113501716"/>
<accession>A0A7E5WDH9</accession>
<evidence type="ECO:0000313" key="21">
    <source>
        <dbReference type="RefSeq" id="XP_026738724.1"/>
    </source>
</evidence>
<dbReference type="PANTHER" id="PTHR45703:SF22">
    <property type="entry name" value="DYNEIN CYTOPLASMIC 2 HEAVY CHAIN 1"/>
    <property type="match status" value="1"/>
</dbReference>
<keyword evidence="4" id="KW-0963">Cytoplasm</keyword>
<dbReference type="Pfam" id="PF12777">
    <property type="entry name" value="MT"/>
    <property type="match status" value="1"/>
</dbReference>
<keyword evidence="9" id="KW-0243">Dynein</keyword>
<evidence type="ECO:0000259" key="19">
    <source>
        <dbReference type="Pfam" id="PF18198"/>
    </source>
</evidence>
<dbReference type="InterPro" id="IPR035706">
    <property type="entry name" value="AAA_9"/>
</dbReference>
<dbReference type="InterPro" id="IPR042219">
    <property type="entry name" value="AAA_lid_11_sf"/>
</dbReference>
<dbReference type="Gene3D" id="1.10.8.720">
    <property type="entry name" value="Region D6 of dynein motor"/>
    <property type="match status" value="1"/>
</dbReference>
<dbReference type="InterPro" id="IPR024317">
    <property type="entry name" value="Dynein_heavy_chain_D4_dom"/>
</dbReference>
<dbReference type="Pfam" id="PF08393">
    <property type="entry name" value="DHC_N2"/>
    <property type="match status" value="1"/>
</dbReference>
<dbReference type="SUPFAM" id="SSF52540">
    <property type="entry name" value="P-loop containing nucleoside triphosphate hydrolases"/>
    <property type="match status" value="3"/>
</dbReference>
<dbReference type="InParanoid" id="A0A7E5WDH9"/>
<evidence type="ECO:0000256" key="11">
    <source>
        <dbReference type="ARBA" id="ARBA00023175"/>
    </source>
</evidence>
<dbReference type="InterPro" id="IPR024743">
    <property type="entry name" value="Dynein_HC_stalk"/>
</dbReference>
<dbReference type="Gene3D" id="3.40.50.300">
    <property type="entry name" value="P-loop containing nucleotide triphosphate hydrolases"/>
    <property type="match status" value="3"/>
</dbReference>
<dbReference type="Gene3D" id="3.20.180.20">
    <property type="entry name" value="Dynein heavy chain, N-terminal domain 2"/>
    <property type="match status" value="1"/>
</dbReference>
<dbReference type="RefSeq" id="XP_026738724.1">
    <property type="nucleotide sequence ID" value="XM_026882923.1"/>
</dbReference>
<feature type="coiled-coil region" evidence="13">
    <location>
        <begin position="2773"/>
        <end position="2851"/>
    </location>
</feature>
<dbReference type="InterPro" id="IPR026983">
    <property type="entry name" value="DHC"/>
</dbReference>
<feature type="domain" description="Dynein heavy chain linker" evidence="14">
    <location>
        <begin position="1084"/>
        <end position="1480"/>
    </location>
</feature>
<evidence type="ECO:0000256" key="5">
    <source>
        <dbReference type="ARBA" id="ARBA00022701"/>
    </source>
</evidence>
<feature type="domain" description="Dynein heavy chain AAA lid" evidence="19">
    <location>
        <begin position="3696"/>
        <end position="3827"/>
    </location>
</feature>
<dbReference type="Gene3D" id="1.10.8.710">
    <property type="match status" value="1"/>
</dbReference>
<keyword evidence="7" id="KW-0547">Nucleotide-binding</keyword>
<dbReference type="Gene3D" id="1.20.920.20">
    <property type="match status" value="1"/>
</dbReference>
<evidence type="ECO:0000313" key="20">
    <source>
        <dbReference type="Proteomes" id="UP000322000"/>
    </source>
</evidence>
<keyword evidence="20" id="KW-1185">Reference proteome</keyword>
<evidence type="ECO:0000256" key="7">
    <source>
        <dbReference type="ARBA" id="ARBA00022741"/>
    </source>
</evidence>
<organism evidence="20 21">
    <name type="scientific">Trichoplusia ni</name>
    <name type="common">Cabbage looper</name>
    <dbReference type="NCBI Taxonomy" id="7111"/>
    <lineage>
        <taxon>Eukaryota</taxon>
        <taxon>Metazoa</taxon>
        <taxon>Ecdysozoa</taxon>
        <taxon>Arthropoda</taxon>
        <taxon>Hexapoda</taxon>
        <taxon>Insecta</taxon>
        <taxon>Pterygota</taxon>
        <taxon>Neoptera</taxon>
        <taxon>Endopterygota</taxon>
        <taxon>Lepidoptera</taxon>
        <taxon>Glossata</taxon>
        <taxon>Ditrysia</taxon>
        <taxon>Noctuoidea</taxon>
        <taxon>Noctuidae</taxon>
        <taxon>Plusiinae</taxon>
        <taxon>Trichoplusia</taxon>
    </lineage>
</organism>
<evidence type="ECO:0000259" key="15">
    <source>
        <dbReference type="Pfam" id="PF12774"/>
    </source>
</evidence>
<dbReference type="GO" id="GO:0000235">
    <property type="term" value="C:astral microtubule"/>
    <property type="evidence" value="ECO:0007669"/>
    <property type="project" value="UniProtKB-ARBA"/>
</dbReference>
<evidence type="ECO:0000256" key="10">
    <source>
        <dbReference type="ARBA" id="ARBA00023054"/>
    </source>
</evidence>
<dbReference type="GO" id="GO:0030473">
    <property type="term" value="P:nuclear migration along microtubule"/>
    <property type="evidence" value="ECO:0007669"/>
    <property type="project" value="UniProtKB-ARBA"/>
</dbReference>
<dbReference type="GO" id="GO:0030286">
    <property type="term" value="C:dynein complex"/>
    <property type="evidence" value="ECO:0007669"/>
    <property type="project" value="UniProtKB-KW"/>
</dbReference>
<evidence type="ECO:0000256" key="3">
    <source>
        <dbReference type="ARBA" id="ARBA00022197"/>
    </source>
</evidence>
<comment type="similarity">
    <text evidence="2">Belongs to the dynein heavy chain family.</text>
</comment>
<dbReference type="FunCoup" id="A0A7E5WDH9">
    <property type="interactions" value="126"/>
</dbReference>
<keyword evidence="5" id="KW-0493">Microtubule</keyword>
<evidence type="ECO:0000256" key="2">
    <source>
        <dbReference type="ARBA" id="ARBA00008887"/>
    </source>
</evidence>
<dbReference type="Gene3D" id="1.20.58.1120">
    <property type="match status" value="1"/>
</dbReference>
<feature type="coiled-coil region" evidence="13">
    <location>
        <begin position="934"/>
        <end position="961"/>
    </location>
</feature>
<evidence type="ECO:0000256" key="1">
    <source>
        <dbReference type="ARBA" id="ARBA00004245"/>
    </source>
</evidence>
<dbReference type="InterPro" id="IPR042228">
    <property type="entry name" value="Dynein_linker_3"/>
</dbReference>
<gene>
    <name evidence="21" type="primary">LOC113501716</name>
</gene>
<dbReference type="Pfam" id="PF12781">
    <property type="entry name" value="AAA_9"/>
    <property type="match status" value="2"/>
</dbReference>
<feature type="coiled-coil region" evidence="13">
    <location>
        <begin position="3266"/>
        <end position="3305"/>
    </location>
</feature>
<feature type="coiled-coil region" evidence="13">
    <location>
        <begin position="2989"/>
        <end position="3072"/>
    </location>
</feature>
<name>A0A7E5WDH9_TRINI</name>
<dbReference type="InterPro" id="IPR043160">
    <property type="entry name" value="Dynein_C_barrel"/>
</dbReference>
<dbReference type="InterPro" id="IPR042222">
    <property type="entry name" value="Dynein_2_N"/>
</dbReference>
<dbReference type="Pfam" id="PF18198">
    <property type="entry name" value="AAA_lid_11"/>
    <property type="match status" value="1"/>
</dbReference>
<evidence type="ECO:0000256" key="9">
    <source>
        <dbReference type="ARBA" id="ARBA00023017"/>
    </source>
</evidence>
<dbReference type="FunFam" id="1.20.920.20:FF:000002">
    <property type="entry name" value="Cytoplasmic dynein 1 heavy chain"/>
    <property type="match status" value="1"/>
</dbReference>
<comment type="subcellular location">
    <subcellularLocation>
        <location evidence="1">Cytoplasm</location>
        <location evidence="1">Cytoskeleton</location>
    </subcellularLocation>
</comment>
<evidence type="ECO:0000259" key="14">
    <source>
        <dbReference type="Pfam" id="PF08393"/>
    </source>
</evidence>
<dbReference type="Pfam" id="PF12774">
    <property type="entry name" value="AAA_6"/>
    <property type="match status" value="1"/>
</dbReference>
<evidence type="ECO:0000259" key="18">
    <source>
        <dbReference type="Pfam" id="PF12781"/>
    </source>
</evidence>
<dbReference type="CTD" id="35073"/>
<evidence type="ECO:0000256" key="6">
    <source>
        <dbReference type="ARBA" id="ARBA00022737"/>
    </source>
</evidence>
<sequence>MLPIRDLIITTTENYCCKTNLQLDKKSEEALSDFINNPQVLILQSFINDQSICLYTKIQNDKNKSIVFYKTSSQQLVKDDAAQNINILTLSNNTAESLYQIWRQVYTPLLAAGNDLYSNKLQKNLSDLESNLRILAHGKGNTNVYVVLTIQDELEYWKVLGQKRDANKHEKEAASTFCELFEDVVEELRTIQSCSIDEVRESAENIGGILDDVWRFSSLPYAQERMVHVFDIIGHEMCTVIQKTVTTSELWKVHNNNKDSEILTLLSDCLKVIQTWNSACETLTETYWPNYALHTWTGKPYVPQFCVNFQTRLKEIHDIRSTHCQLNKLLSNNERLELQTHQLFLPFESINIWMCNGPNPGWENAVSRFSTSLRPAETKVADKLKPRLHNISTKQMLYEFMRYSALIERPLVKHALNNELEIFVSSLISMMKSVQTQMDADVVDVKMYQPPEMSTVVHQVQWAKQMEAKVKDIKLCAEKYLKEFDGSSELLTLATKVLKDLKTMYTQLHEEWCRDLQAQAKNGSLQMSSDKPVVEFSGSSRLMVVNFNPGLVRAEQDARALAALRLPPPPAAAALDQLTAALAHARPLQQVASFHNTLGERMIPSTRPMMLQAALDLSNLVQDQKAVYWDDVEQLENYTNKLKKIVLKLETQNTYLTSQHVAIRNIVEKLIDTELLSKQSEWKKSVKDIRDIIDTVEANGYKNTELWRSHWDLQLYKALEYQYIKTLLSLHKHFPLVKVDLVLRGHAVRVQPPMEELRVQHYHQLRRLVSMPAHFVGVQNNITEKQTIFASIVANHSWLGDKGVRQLEAGLARVSALAAGWARRAALGCVPDLPALCRQHLATPKHFEDNFKACKAYGQAVAKMTFEDERIEWIIVGTTTLRREFEAQARNLWACLMTTLVASCREDSARVDAFVASATVMLENQALPKNAKELAEMSATQQALQQQMPEMEKTVEDLKRKGHMLRTWGGDSSVDGTMKEWLKIHELMISQQKMFEHQAELVKSSLDGEWENLNTSVEAWTSRWIQAKPRLEDTLGASYTEMLDRCRSVFEAHAHYNKLVSDRDELLTECQKFNMKLNLPEIWKQAEKLMDEYVELWTPLKEYDEEYESIASQDWIVFQKKIHLIEEFLAKWKGRLEPFTTITLYIQQELEKYTDLSLLLKYVRGNDFTERHWREVYSLLEMEYKKPDTLQVRDLLNAALNIKKHIKTLQKICVSASSESAIRNALNELEIWFAGARFTITYYNDKSKRPTPIVKDFKDILSKVEEQQWVVSSLSGSASGSEACAAWQARLRAARALLRATHHAQRRWLYLEPILSNDDGDLGVKFRKVDQGFRQVTRILETDPRLSALLQSSRLQPMLDSISEQLLACQSALNVYIDEKRSVFPRLYFLSDDDLLELLGQARAGADGRAAVMQNHLKKLFTGITGVRLGPGDMSITALCSHYGETFQLDHPVDIDCPVEVWLKNLEAEMRSSLKNMTLKCIVTNSLQEQDPFSLPTQILCLAQNIRFTEQAEKAITSKELHKLNANIEKENSYYASAEIEDESERRKRQALILQCAHYSSVIRILIDNNVVSTSDWLWQKQLRFYLLGSKEVVAKMGLAVISYSYEYLGVNTGQFVRTELADDCFFILTQALHLGLVGNPFGPAGTGKTESVKALGSLVGRLVLIFNCDEAMDAECMGRLLSGLALCGAWGCFDEFNRLSAHTLAAVSHQLSSLLFVSSDRTPGSEHTAILNGKHVRVSGWCGVAATLNPAGRGYGGRRALPAALRRVLRPAAMLQPRARRLAARLLAAAAVTHAEHLAHDLHDVFTLASSLLSDQRHYDWGLRALKAAVGSCAAMLQNRNGDLTEKRAAARRVLTLNNLSKLTRYDAQRFENILSLVFADVPSEESSSDPIISALETTVANLNLVHNKFQIQKCVELYEQMQQRMGVVIVGPPGSGKTTIRRLLKSALALQGKSIVEYIICPKAMSREWLLGNIDNDTRQWTDGVISSTALEISNQPSDVWSWVVCDGDIDPEWIEALNSVLDDNRLLTLPSGWRIQFGANVNFLFETHSLEYASPATISRMGIILFSDDVSCDLDVLDAWMSKADFDNENAKLALPLLQQTIKKCIQWLADHKSDLALKLHNISVVKQILTQFEYIVQDTGYNTVGTVPEEMVYLAIERTVVDALKDNAIDAFHDAVCGAVACGAGAGCEWVSERLYMSRRLGARAPALRAALHSPAAHLLLLAADAAAANLLAEYIVKDCNSAVIIIDCTPILEPTDIIAELKRSNLVRSGGGGAGGWRGTLLLRALHRVRADCWRSSPVHNFLLQLIQHNGFWSRGTDEEGGTGTQWCQVVPLRVLATATQLNAISPRLAAAMDLTILSDPDDEELLEIATNYLKISVDKSIPIIEINNLADTVLSMFKEVTDTFFSQAHYKWNASHLKRLCENIKWYKPTDMDQLLIAISAEANFIFRERLVSEQEKAMFNALSRKYLKVNTEEMYFACKLRTEGVYLERSDYDVWYQKTQQLINQCLSEHEQNVFGETGAEVCSELALLIPAMARTMNGALLVCIGTAGVGRLAAAHIVAAALPASLFIINNEAQFNTQLKNAVSAAGEGRRSLALVREAALGGAALGALEALRRARAPHALPAALRPAADAQHNLLRNIKENLGIVICLDKNQENLPELMDKYPLLYNDGNVVWLDRWSDETLREMPRLIVHRLLKENAVDMTKEQVEALPVDGFMNIHKSIDEEWKQAPCRYVNFVKSYHNIFSRKKTALVQRQNMLSAGVEALRRARSDVSRLQGEAAQQELLLRDKQAAAAHALQQISATVRANTDHKDEMHALKRNIELENEKLQAQKKEIEAELAAVEPIIAEARSAVGDIRPESLSEVRSLRAPPEVVRDVLEGVLRLMGIADTSWHSMKNFLSKRGVKEDIRCLDASQISSGALASVQRLLESRGASFSPATARRASAAVAPLAAWVRANLHYAAALQRVQPLQAHQAKLHKNLTDAEQQMAALSSGLATVEERVAALQQQLGQHTRDAAGLELKLTQANETIRAATDLIEQLAHEYAAWENDLEYISKEISQLNQRSLLSAAYIVYLPDVTEPLARTFVEKWSALIDFKDTSFSIINFLSSTEKQLKWEADGLPSDSSAIKNAVLIDQYLESQKCGFTPLIVDPDGEGLAWLKNTLADSQCDFISQRSEKLTTAVQYAARLGRTLVISDVESLHWSWRGGGARVLLQARAPPPLPPHAAPALARINFTPTHHALTDQLVNYALQQQNPEVDEKNREIKLKKATLQKQQHELQENLLRELSNKAEILQDTGVLASLSKTRATKATIAESLSAARGVQEATAAAARAYSPAAARTALLALATNSLAERWPLITLPVDFIQHVFVEAVRRQQDQTNINSDEVVKYVTRKIMERVLLGLHKKDKYVVVLYLLKQVYDKLIPNELWQIFLGSYDLEDTSNVDEIRRQYSWIPQDCVKKVAKLKEVNTDLFARLSLNNEEEWKQFLQTGDINIINKMKLTAFEVVVAVTVTRPDSVYRAIVALVDQLLGAGVLQGGAPVQRARAAARRGPRAPRPCLLLAAHARDALTAAAAHTTLTYVGVEEGRDAWEIALESSRGGNWLAILLGASPFTDDLQAFISAYLESPADHFNEEFRLWILSEDRDIPPLISNACVNVILEAPEGVKNNVMSSLNAWGAYTGDPNTVRLHAALALFHAVVQERRAYVPEGWSQFYEWEWGDAEASARLIRSAGGGGSVGVGVGARAAVGMYGARVCGEADARVLGALQRRYLADAALAARWRPAPLDQQLPMTKNLTDYIPAFDALPDIDTPQLLALPANCRVAWEKNAANNIITNLKELQSTASLANKADNLTPLKSVLSLWKKLMSGSPFLKGDFQVEKAGGGWWRWACEGEARDALRAAPRLHAGLAQHARTHRAAATALHTVSEEWQLLWAGPTTVDAYVREFGMRARAALSRLETTPLNPDYMPTEVDLRSFLRPSRVVTALRVRTAARLACSVHALTLTVNWNWTEGESVQDGLVVRGLRLCGAQWAGGALQAGSSADPPHSPAPPLLLRYVLQEGSSACAWERSVEVPVYASWTRDSLVFSARAPLAPHYEPDAASLHAVALIVPEHDY</sequence>
<dbReference type="GO" id="GO:1902850">
    <property type="term" value="P:microtubule cytoskeleton organization involved in mitosis"/>
    <property type="evidence" value="ECO:0007669"/>
    <property type="project" value="UniProtKB-ARBA"/>
</dbReference>
<dbReference type="GO" id="GO:0045505">
    <property type="term" value="F:dynein intermediate chain binding"/>
    <property type="evidence" value="ECO:0007669"/>
    <property type="project" value="InterPro"/>
</dbReference>
<dbReference type="PANTHER" id="PTHR45703">
    <property type="entry name" value="DYNEIN HEAVY CHAIN"/>
    <property type="match status" value="1"/>
</dbReference>
<keyword evidence="6" id="KW-0677">Repeat</keyword>
<feature type="domain" description="Dynein heavy chain AAA module D4" evidence="17">
    <location>
        <begin position="2642"/>
        <end position="2732"/>
    </location>
</feature>
<protein>
    <recommendedName>
        <fullName evidence="3">Dynein heavy chain, cytoplasmic</fullName>
    </recommendedName>
</protein>
<dbReference type="Gene3D" id="1.20.920.30">
    <property type="match status" value="1"/>
</dbReference>
<dbReference type="GO" id="GO:0051959">
    <property type="term" value="F:dynein light intermediate chain binding"/>
    <property type="evidence" value="ECO:0007669"/>
    <property type="project" value="InterPro"/>
</dbReference>
<keyword evidence="10 13" id="KW-0175">Coiled coil</keyword>
<evidence type="ECO:0000256" key="4">
    <source>
        <dbReference type="ARBA" id="ARBA00022490"/>
    </source>
</evidence>
<dbReference type="InterPro" id="IPR035699">
    <property type="entry name" value="AAA_6"/>
</dbReference>
<feature type="domain" description="Dynein heavy chain hydrolytic ATP-binding dynein motor region" evidence="15">
    <location>
        <begin position="1604"/>
        <end position="1940"/>
    </location>
</feature>
<keyword evidence="8" id="KW-0067">ATP-binding</keyword>
<proteinExistence type="inferred from homology"/>
<dbReference type="GO" id="GO:0000070">
    <property type="term" value="P:mitotic sister chromatid segregation"/>
    <property type="evidence" value="ECO:0007669"/>
    <property type="project" value="UniProtKB-ARBA"/>
</dbReference>
<feature type="domain" description="Dynein heavy chain ATP-binding dynein motor region" evidence="18">
    <location>
        <begin position="3123"/>
        <end position="3209"/>
    </location>
</feature>
<dbReference type="Proteomes" id="UP000322000">
    <property type="component" value="Chromosome 2"/>
</dbReference>
<dbReference type="GO" id="GO:0005524">
    <property type="term" value="F:ATP binding"/>
    <property type="evidence" value="ECO:0007669"/>
    <property type="project" value="UniProtKB-KW"/>
</dbReference>
<dbReference type="Pfam" id="PF12780">
    <property type="entry name" value="AAA_8"/>
    <property type="match status" value="1"/>
</dbReference>
<evidence type="ECO:0000259" key="16">
    <source>
        <dbReference type="Pfam" id="PF12777"/>
    </source>
</evidence>
<dbReference type="Gene3D" id="3.10.490.20">
    <property type="match status" value="1"/>
</dbReference>
<dbReference type="Gene3D" id="1.10.287.2620">
    <property type="match status" value="1"/>
</dbReference>
<evidence type="ECO:0000256" key="8">
    <source>
        <dbReference type="ARBA" id="ARBA00022840"/>
    </source>
</evidence>
<dbReference type="GO" id="GO:0008569">
    <property type="term" value="F:minus-end-directed microtubule motor activity"/>
    <property type="evidence" value="ECO:0007669"/>
    <property type="project" value="UniProtKB-ARBA"/>
</dbReference>
<feature type="domain" description="Dynein heavy chain coiled coil stalk" evidence="16">
    <location>
        <begin position="2766"/>
        <end position="3097"/>
    </location>
</feature>
<dbReference type="InterPro" id="IPR027417">
    <property type="entry name" value="P-loop_NTPase"/>
</dbReference>